<sequence>MTTLSSMDGGITNVYGSIFALVRVGLYTTVWYKFLPFHIDIPPDQLLYMSWDYFLNESAIVPGYTKITLQETKDISDIVMSIRGDTPFPFDENTFNDMAMLQDVLPPEEPAIQIPMENIDRKWRVGVSLGIVIAFSVVIGLYPN</sequence>
<evidence type="ECO:0000256" key="1">
    <source>
        <dbReference type="SAM" id="Phobius"/>
    </source>
</evidence>
<dbReference type="AlphaFoldDB" id="A0A811SH27"/>
<accession>A0A811SH27</accession>
<keyword evidence="3" id="KW-1185">Reference proteome</keyword>
<gene>
    <name evidence="2" type="ORF">NCGR_LOCUS66218</name>
</gene>
<evidence type="ECO:0000313" key="2">
    <source>
        <dbReference type="EMBL" id="CAD6342121.1"/>
    </source>
</evidence>
<keyword evidence="1" id="KW-0472">Membrane</keyword>
<name>A0A811SH27_9POAL</name>
<dbReference type="OrthoDB" id="10287295at2759"/>
<comment type="caution">
    <text evidence="2">The sequence shown here is derived from an EMBL/GenBank/DDBJ whole genome shotgun (WGS) entry which is preliminary data.</text>
</comment>
<protein>
    <submittedName>
        <fullName evidence="2">Uncharacterized protein</fullName>
    </submittedName>
</protein>
<evidence type="ECO:0000313" key="3">
    <source>
        <dbReference type="Proteomes" id="UP000604825"/>
    </source>
</evidence>
<keyword evidence="1" id="KW-1133">Transmembrane helix</keyword>
<keyword evidence="1" id="KW-0812">Transmembrane</keyword>
<feature type="transmembrane region" description="Helical" evidence="1">
    <location>
        <begin position="12"/>
        <end position="32"/>
    </location>
</feature>
<proteinExistence type="predicted"/>
<dbReference type="Proteomes" id="UP000604825">
    <property type="component" value="Unassembled WGS sequence"/>
</dbReference>
<dbReference type="EMBL" id="CAJGYO010000392">
    <property type="protein sequence ID" value="CAD6342121.1"/>
    <property type="molecule type" value="Genomic_DNA"/>
</dbReference>
<reference evidence="2" key="1">
    <citation type="submission" date="2020-10" db="EMBL/GenBank/DDBJ databases">
        <authorList>
            <person name="Han B."/>
            <person name="Lu T."/>
            <person name="Zhao Q."/>
            <person name="Huang X."/>
            <person name="Zhao Y."/>
        </authorList>
    </citation>
    <scope>NUCLEOTIDE SEQUENCE</scope>
</reference>
<organism evidence="2 3">
    <name type="scientific">Miscanthus lutarioriparius</name>
    <dbReference type="NCBI Taxonomy" id="422564"/>
    <lineage>
        <taxon>Eukaryota</taxon>
        <taxon>Viridiplantae</taxon>
        <taxon>Streptophyta</taxon>
        <taxon>Embryophyta</taxon>
        <taxon>Tracheophyta</taxon>
        <taxon>Spermatophyta</taxon>
        <taxon>Magnoliopsida</taxon>
        <taxon>Liliopsida</taxon>
        <taxon>Poales</taxon>
        <taxon>Poaceae</taxon>
        <taxon>PACMAD clade</taxon>
        <taxon>Panicoideae</taxon>
        <taxon>Andropogonodae</taxon>
        <taxon>Andropogoneae</taxon>
        <taxon>Saccharinae</taxon>
        <taxon>Miscanthus</taxon>
    </lineage>
</organism>
<feature type="transmembrane region" description="Helical" evidence="1">
    <location>
        <begin position="123"/>
        <end position="142"/>
    </location>
</feature>